<evidence type="ECO:0000313" key="3">
    <source>
        <dbReference type="Proteomes" id="UP001467690"/>
    </source>
</evidence>
<keyword evidence="3" id="KW-1185">Reference proteome</keyword>
<sequence>MKITKQILLLLTVAFSSQATELHHPPFSLMDKNHVNMTSKQVSPSVTDVSIGGKYGLTHTVTPTVSTFGYDGESFGLINIGAPDQYKFARIITWNEYLHKEGSTSSGWVKKITVVTDKETVEFYYDPPYNAIRDPRYKLEKTSEYWKLTRPDGTQLIYDDYPLTKIIYPNGFTIDLNRQEDRIYSIQTNTGFQLKYAYNNATSTTLDVADNPEIQNPKVDPYWDNYNPQYIYALNNAEEYCAHSSASCSFSQTWPRAEHIWPNGMPRAMALADSVFKIKDAAGRITEFHHKPYERYDAKDANGNYQFAWPIYARIHKIKFADDKAPSIEYDYANIVEFEPSAYGIGKYFSQDASLKSATVGSKTWGYGYSSANYKGTPEHSIVGGRPSMGSRMSDYHGAPIWHFVPEYDIYYGWSYSGRIQYMTKKVGKGTIHFTYDGRGNVETIKENNVITQTAVYLASCTDSTRKTCNKATTVTDANGNTTYYEYNDPSGQVTKITHPQDKHGISPQTRYQYQDYYAKVKNSSGALQTASTPLRLLHKESFCINSAYVNNSCSGNDEVVTTYKYEHNNLFLTSVSVWSQQENQTRTTCYEYDKLGNRIGETTAKGSCN</sequence>
<evidence type="ECO:0000313" key="2">
    <source>
        <dbReference type="EMBL" id="MER2491536.1"/>
    </source>
</evidence>
<keyword evidence="1" id="KW-0732">Signal</keyword>
<evidence type="ECO:0000256" key="1">
    <source>
        <dbReference type="SAM" id="SignalP"/>
    </source>
</evidence>
<reference evidence="2 3" key="1">
    <citation type="submission" date="2024-06" db="EMBL/GenBank/DDBJ databases">
        <authorList>
            <person name="Chen R.Y."/>
        </authorList>
    </citation>
    <scope>NUCLEOTIDE SEQUENCE [LARGE SCALE GENOMIC DNA]</scope>
    <source>
        <strain evidence="2 3">D2</strain>
    </source>
</reference>
<dbReference type="Proteomes" id="UP001467690">
    <property type="component" value="Unassembled WGS sequence"/>
</dbReference>
<protein>
    <submittedName>
        <fullName evidence="2">RHS repeat domain-containing protein</fullName>
    </submittedName>
</protein>
<feature type="chain" id="PRO_5045885851" evidence="1">
    <location>
        <begin position="20"/>
        <end position="610"/>
    </location>
</feature>
<proteinExistence type="predicted"/>
<dbReference type="EMBL" id="JBELOE010000131">
    <property type="protein sequence ID" value="MER2491536.1"/>
    <property type="molecule type" value="Genomic_DNA"/>
</dbReference>
<name>A0ABV1RF40_9ALTE</name>
<accession>A0ABV1RF40</accession>
<dbReference type="InterPro" id="IPR031325">
    <property type="entry name" value="RHS_repeat"/>
</dbReference>
<feature type="signal peptide" evidence="1">
    <location>
        <begin position="1"/>
        <end position="19"/>
    </location>
</feature>
<dbReference type="Gene3D" id="2.180.10.10">
    <property type="entry name" value="RHS repeat-associated core"/>
    <property type="match status" value="1"/>
</dbReference>
<dbReference type="Pfam" id="PF05593">
    <property type="entry name" value="RHS_repeat"/>
    <property type="match status" value="1"/>
</dbReference>
<organism evidence="2 3">
    <name type="scientific">Catenovulum sediminis</name>
    <dbReference type="NCBI Taxonomy" id="1740262"/>
    <lineage>
        <taxon>Bacteria</taxon>
        <taxon>Pseudomonadati</taxon>
        <taxon>Pseudomonadota</taxon>
        <taxon>Gammaproteobacteria</taxon>
        <taxon>Alteromonadales</taxon>
        <taxon>Alteromonadaceae</taxon>
        <taxon>Catenovulum</taxon>
    </lineage>
</organism>
<comment type="caution">
    <text evidence="2">The sequence shown here is derived from an EMBL/GenBank/DDBJ whole genome shotgun (WGS) entry which is preliminary data.</text>
</comment>
<gene>
    <name evidence="2" type="ORF">ABS311_06540</name>
</gene>
<dbReference type="RefSeq" id="WP_350401141.1">
    <property type="nucleotide sequence ID" value="NZ_JBELOE010000131.1"/>
</dbReference>